<feature type="region of interest" description="Disordered" evidence="1">
    <location>
        <begin position="72"/>
        <end position="91"/>
    </location>
</feature>
<organism evidence="2 3">
    <name type="scientific">Gymnopus androsaceus JB14</name>
    <dbReference type="NCBI Taxonomy" id="1447944"/>
    <lineage>
        <taxon>Eukaryota</taxon>
        <taxon>Fungi</taxon>
        <taxon>Dikarya</taxon>
        <taxon>Basidiomycota</taxon>
        <taxon>Agaricomycotina</taxon>
        <taxon>Agaricomycetes</taxon>
        <taxon>Agaricomycetidae</taxon>
        <taxon>Agaricales</taxon>
        <taxon>Marasmiineae</taxon>
        <taxon>Omphalotaceae</taxon>
        <taxon>Gymnopus</taxon>
    </lineage>
</organism>
<gene>
    <name evidence="2" type="ORF">BT96DRAFT_1002964</name>
</gene>
<dbReference type="Proteomes" id="UP000799118">
    <property type="component" value="Unassembled WGS sequence"/>
</dbReference>
<reference evidence="2" key="1">
    <citation type="journal article" date="2019" name="Environ. Microbiol.">
        <title>Fungal ecological strategies reflected in gene transcription - a case study of two litter decomposers.</title>
        <authorList>
            <person name="Barbi F."/>
            <person name="Kohler A."/>
            <person name="Barry K."/>
            <person name="Baskaran P."/>
            <person name="Daum C."/>
            <person name="Fauchery L."/>
            <person name="Ihrmark K."/>
            <person name="Kuo A."/>
            <person name="LaButti K."/>
            <person name="Lipzen A."/>
            <person name="Morin E."/>
            <person name="Grigoriev I.V."/>
            <person name="Henrissat B."/>
            <person name="Lindahl B."/>
            <person name="Martin F."/>
        </authorList>
    </citation>
    <scope>NUCLEOTIDE SEQUENCE</scope>
    <source>
        <strain evidence="2">JB14</strain>
    </source>
</reference>
<feature type="region of interest" description="Disordered" evidence="1">
    <location>
        <begin position="263"/>
        <end position="282"/>
    </location>
</feature>
<dbReference type="EMBL" id="ML769685">
    <property type="protein sequence ID" value="KAE9389701.1"/>
    <property type="molecule type" value="Genomic_DNA"/>
</dbReference>
<evidence type="ECO:0000313" key="3">
    <source>
        <dbReference type="Proteomes" id="UP000799118"/>
    </source>
</evidence>
<evidence type="ECO:0000256" key="1">
    <source>
        <dbReference type="SAM" id="MobiDB-lite"/>
    </source>
</evidence>
<evidence type="ECO:0000313" key="2">
    <source>
        <dbReference type="EMBL" id="KAE9389701.1"/>
    </source>
</evidence>
<sequence length="394" mass="42914">MLLNGMGPGRADAGALPVPVWRGAHSEGEGENWLVAGSVPRSFYPSIPAPTAVSSDIVLASPIDIDAECDKVEDEENPELHSPVLQDEEPSMDDLDSIASSLDLRNILAVPDNDDLVKSSAKNEDDFFTVQLPSMLKSRYIYKASAIHLMISHEGYCLSTDRLPCVRGYTARGLKRSLDSDNMISGDVFTVGQLVAVAIKTEHIISVGIMKVMRIDSKNAAESGISDSSLTASGIDAPPLEDQMWVLPSNFATFTAAKKVKAGQTSQPPSIPKKRVGSTIDRTSNPSTNVPIIYTICHPNKLVINTPYPAVWKYNFNGHIQLKYPLLWDDPLQEVIEDAQHKALWNLVNVLQSEKDVMVAWACKRAAKQPIPNTADKEDGGVAKCARMVTDYAS</sequence>
<name>A0A6A4GVB4_9AGAR</name>
<protein>
    <submittedName>
        <fullName evidence="2">Uncharacterized protein</fullName>
    </submittedName>
</protein>
<accession>A0A6A4GVB4</accession>
<dbReference type="AlphaFoldDB" id="A0A6A4GVB4"/>
<keyword evidence="3" id="KW-1185">Reference proteome</keyword>
<proteinExistence type="predicted"/>